<dbReference type="Proteomes" id="UP000076532">
    <property type="component" value="Unassembled WGS sequence"/>
</dbReference>
<proteinExistence type="predicted"/>
<dbReference type="AlphaFoldDB" id="A0A166PWC1"/>
<keyword evidence="2" id="KW-1185">Reference proteome</keyword>
<reference evidence="1 2" key="1">
    <citation type="journal article" date="2016" name="Mol. Biol. Evol.">
        <title>Comparative Genomics of Early-Diverging Mushroom-Forming Fungi Provides Insights into the Origins of Lignocellulose Decay Capabilities.</title>
        <authorList>
            <person name="Nagy L.G."/>
            <person name="Riley R."/>
            <person name="Tritt A."/>
            <person name="Adam C."/>
            <person name="Daum C."/>
            <person name="Floudas D."/>
            <person name="Sun H."/>
            <person name="Yadav J.S."/>
            <person name="Pangilinan J."/>
            <person name="Larsson K.H."/>
            <person name="Matsuura K."/>
            <person name="Barry K."/>
            <person name="Labutti K."/>
            <person name="Kuo R."/>
            <person name="Ohm R.A."/>
            <person name="Bhattacharya S.S."/>
            <person name="Shirouzu T."/>
            <person name="Yoshinaga Y."/>
            <person name="Martin F.M."/>
            <person name="Grigoriev I.V."/>
            <person name="Hibbett D.S."/>
        </authorList>
    </citation>
    <scope>NUCLEOTIDE SEQUENCE [LARGE SCALE GENOMIC DNA]</scope>
    <source>
        <strain evidence="1 2">CBS 109695</strain>
    </source>
</reference>
<evidence type="ECO:0000313" key="2">
    <source>
        <dbReference type="Proteomes" id="UP000076532"/>
    </source>
</evidence>
<dbReference type="EMBL" id="KV417514">
    <property type="protein sequence ID" value="KZP26517.1"/>
    <property type="molecule type" value="Genomic_DNA"/>
</dbReference>
<organism evidence="1 2">
    <name type="scientific">Athelia psychrophila</name>
    <dbReference type="NCBI Taxonomy" id="1759441"/>
    <lineage>
        <taxon>Eukaryota</taxon>
        <taxon>Fungi</taxon>
        <taxon>Dikarya</taxon>
        <taxon>Basidiomycota</taxon>
        <taxon>Agaricomycotina</taxon>
        <taxon>Agaricomycetes</taxon>
        <taxon>Agaricomycetidae</taxon>
        <taxon>Atheliales</taxon>
        <taxon>Atheliaceae</taxon>
        <taxon>Athelia</taxon>
    </lineage>
</organism>
<name>A0A166PWC1_9AGAM</name>
<gene>
    <name evidence="1" type="ORF">FIBSPDRAFT_347135</name>
</gene>
<accession>A0A166PWC1</accession>
<protein>
    <submittedName>
        <fullName evidence="1">Uncharacterized protein</fullName>
    </submittedName>
</protein>
<sequence>MMNSAAVQVRCVGLEKPLNTFIVHIISTAATGPISRLRHPVSPGTRLKQQRVRTEMLYHMQTLRDNPAAATKERDLVVDEANSSVFYALHLLFILGRLSIPVPEGHNASQTGVNASWAFIVAGVEAVDVPMLHDVGELAASIRGG</sequence>
<evidence type="ECO:0000313" key="1">
    <source>
        <dbReference type="EMBL" id="KZP26517.1"/>
    </source>
</evidence>